<keyword evidence="5" id="KW-1185">Reference proteome</keyword>
<dbReference type="InterPro" id="IPR018060">
    <property type="entry name" value="HTH_AraC"/>
</dbReference>
<dbReference type="InterPro" id="IPR009057">
    <property type="entry name" value="Homeodomain-like_sf"/>
</dbReference>
<dbReference type="Gene3D" id="2.60.120.10">
    <property type="entry name" value="Jelly Rolls"/>
    <property type="match status" value="1"/>
</dbReference>
<protein>
    <submittedName>
        <fullName evidence="4">AraC family transcriptional regulator</fullName>
    </submittedName>
</protein>
<dbReference type="PANTHER" id="PTHR46796">
    <property type="entry name" value="HTH-TYPE TRANSCRIPTIONAL ACTIVATOR RHAS-RELATED"/>
    <property type="match status" value="1"/>
</dbReference>
<organism evidence="4 5">
    <name type="scientific">Piscinibacter gummiphilus</name>
    <dbReference type="NCBI Taxonomy" id="946333"/>
    <lineage>
        <taxon>Bacteria</taxon>
        <taxon>Pseudomonadati</taxon>
        <taxon>Pseudomonadota</taxon>
        <taxon>Betaproteobacteria</taxon>
        <taxon>Burkholderiales</taxon>
        <taxon>Sphaerotilaceae</taxon>
        <taxon>Piscinibacter</taxon>
    </lineage>
</organism>
<reference evidence="4 5" key="1">
    <citation type="submission" date="2016-04" db="EMBL/GenBank/DDBJ databases">
        <title>Complete genome sequence of natural rubber-degrading, novel Gram-negative bacterium, Rhizobacter gummiphilus strain NS21.</title>
        <authorList>
            <person name="Tabata M."/>
            <person name="Kasai D."/>
            <person name="Fukuda M."/>
        </authorList>
    </citation>
    <scope>NUCLEOTIDE SEQUENCE [LARGE SCALE GENOMIC DNA]</scope>
    <source>
        <strain evidence="4 5">NS21</strain>
    </source>
</reference>
<dbReference type="InterPro" id="IPR014710">
    <property type="entry name" value="RmlC-like_jellyroll"/>
</dbReference>
<gene>
    <name evidence="4" type="ORF">A4W93_01850</name>
</gene>
<dbReference type="EMBL" id="CP015118">
    <property type="protein sequence ID" value="ARN18763.1"/>
    <property type="molecule type" value="Genomic_DNA"/>
</dbReference>
<keyword evidence="2" id="KW-0238">DNA-binding</keyword>
<dbReference type="PANTHER" id="PTHR46796:SF2">
    <property type="entry name" value="TRANSCRIPTIONAL REGULATORY PROTEIN"/>
    <property type="match status" value="1"/>
</dbReference>
<dbReference type="SUPFAM" id="SSF46689">
    <property type="entry name" value="Homeodomain-like"/>
    <property type="match status" value="2"/>
</dbReference>
<dbReference type="Gene3D" id="1.10.10.60">
    <property type="entry name" value="Homeodomain-like"/>
    <property type="match status" value="1"/>
</dbReference>
<dbReference type="Pfam" id="PF12833">
    <property type="entry name" value="HTH_18"/>
    <property type="match status" value="1"/>
</dbReference>
<evidence type="ECO:0000256" key="2">
    <source>
        <dbReference type="ARBA" id="ARBA00023125"/>
    </source>
</evidence>
<dbReference type="Proteomes" id="UP000193427">
    <property type="component" value="Chromosome"/>
</dbReference>
<evidence type="ECO:0000313" key="4">
    <source>
        <dbReference type="EMBL" id="ARN18763.1"/>
    </source>
</evidence>
<evidence type="ECO:0000256" key="1">
    <source>
        <dbReference type="ARBA" id="ARBA00023015"/>
    </source>
</evidence>
<dbReference type="SUPFAM" id="SSF51182">
    <property type="entry name" value="RmlC-like cupins"/>
    <property type="match status" value="1"/>
</dbReference>
<keyword evidence="1" id="KW-0805">Transcription regulation</keyword>
<sequence length="249" mass="26785">MSSPILPQGALSLRRYGADGAPHRHDHVQVVIGVHGRIELEVEGRGGRVDNGLAAFIAPGSDHAQSGDGHNQFLVLDCTLADMGDDAVERLRRQTFLPVPAAVRRLVEFVQLASPADGVPDAITRHCAPLLIDALAAERRPASRLDPLLRRIEAAPGEAWPAARMAVEAGLSVSRLHAVFRAEHDRTPQAWLSDLRLRAVQDALAGTTTPIAQLALDAGYSDQTALTRALRRATGLTPAAYRKSHRSAR</sequence>
<dbReference type="GO" id="GO:0003700">
    <property type="term" value="F:DNA-binding transcription factor activity"/>
    <property type="evidence" value="ECO:0007669"/>
    <property type="project" value="InterPro"/>
</dbReference>
<keyword evidence="3" id="KW-0804">Transcription</keyword>
<evidence type="ECO:0000256" key="3">
    <source>
        <dbReference type="ARBA" id="ARBA00023163"/>
    </source>
</evidence>
<dbReference type="OrthoDB" id="8543772at2"/>
<accession>A0A1W6L3H3</accession>
<dbReference type="KEGG" id="rgu:A4W93_01850"/>
<dbReference type="PROSITE" id="PS01124">
    <property type="entry name" value="HTH_ARAC_FAMILY_2"/>
    <property type="match status" value="1"/>
</dbReference>
<evidence type="ECO:0000313" key="5">
    <source>
        <dbReference type="Proteomes" id="UP000193427"/>
    </source>
</evidence>
<dbReference type="SMART" id="SM00342">
    <property type="entry name" value="HTH_ARAC"/>
    <property type="match status" value="1"/>
</dbReference>
<name>A0A1W6L3H3_9BURK</name>
<dbReference type="InterPro" id="IPR050204">
    <property type="entry name" value="AraC_XylS_family_regulators"/>
</dbReference>
<dbReference type="RefSeq" id="WP_085749004.1">
    <property type="nucleotide sequence ID" value="NZ_BSPR01000012.1"/>
</dbReference>
<dbReference type="AlphaFoldDB" id="A0A1W6L3H3"/>
<dbReference type="GO" id="GO:0043565">
    <property type="term" value="F:sequence-specific DNA binding"/>
    <property type="evidence" value="ECO:0007669"/>
    <property type="project" value="InterPro"/>
</dbReference>
<proteinExistence type="predicted"/>
<dbReference type="STRING" id="946333.A4W93_01850"/>
<dbReference type="InterPro" id="IPR011051">
    <property type="entry name" value="RmlC_Cupin_sf"/>
</dbReference>